<dbReference type="Proteomes" id="UP000561726">
    <property type="component" value="Unassembled WGS sequence"/>
</dbReference>
<evidence type="ECO:0000313" key="4">
    <source>
        <dbReference type="Proteomes" id="UP000561726"/>
    </source>
</evidence>
<sequence>MTGFTEAIQESGYQGIREGDLVIHAMDAFAGAVGVSDSDGKSSPVYAACTPRGASNVHYYAAVVREMARTGWIAALARGVRERSTDFRFESFANQVLPVPPYDEQAAIVKYLGHARARIDRAIDAKRKLIVLLEEQKQAIIHQAVTRGLDPTVSFKDSGLPWLGDIPARWKMIPARYLFRPVNRRNRDGTEVKLSVTQARGLVPTDQMLERSMQASNFDSFQVCDVGDLVLNKYKAHLGVFWAATLRGLITPNYTVFAPAKGVKSSYYERLFHTPQYRAIFSSIVYGVTAGMSPLYNADFNALHCAQPPESEQREIILFAEKVEQDHARVASRVLYEIDLLREFRTRLTSDVVTGKFDVRAIAETLPDLAGQSLGVSEDQLFDDSWNESTLEYVVTAGEQGVAHDPDQP</sequence>
<dbReference type="Gene3D" id="1.10.287.1120">
    <property type="entry name" value="Bipartite methylase S protein"/>
    <property type="match status" value="1"/>
</dbReference>
<dbReference type="AlphaFoldDB" id="A0A7W9E687"/>
<proteinExistence type="predicted"/>
<dbReference type="SUPFAM" id="SSF116734">
    <property type="entry name" value="DNA methylase specificity domain"/>
    <property type="match status" value="2"/>
</dbReference>
<keyword evidence="1" id="KW-0680">Restriction system</keyword>
<keyword evidence="2" id="KW-0238">DNA-binding</keyword>
<protein>
    <submittedName>
        <fullName evidence="3">Type I restriction enzyme S subunit</fullName>
        <ecNumber evidence="3">3.1.21.3</ecNumber>
    </submittedName>
</protein>
<comment type="caution">
    <text evidence="3">The sequence shown here is derived from an EMBL/GenBank/DDBJ whole genome shotgun (WGS) entry which is preliminary data.</text>
</comment>
<dbReference type="PANTHER" id="PTHR43140">
    <property type="entry name" value="TYPE-1 RESTRICTION ENZYME ECOKI SPECIFICITY PROTEIN"/>
    <property type="match status" value="1"/>
</dbReference>
<dbReference type="OrthoDB" id="3197085at2"/>
<dbReference type="InterPro" id="IPR051212">
    <property type="entry name" value="Type-I_RE_S_subunit"/>
</dbReference>
<dbReference type="RefSeq" id="WP_152602156.1">
    <property type="nucleotide sequence ID" value="NZ_JACHBQ010000001.1"/>
</dbReference>
<dbReference type="InterPro" id="IPR044946">
    <property type="entry name" value="Restrct_endonuc_typeI_TRD_sf"/>
</dbReference>
<dbReference type="Gene3D" id="3.90.220.20">
    <property type="entry name" value="DNA methylase specificity domains"/>
    <property type="match status" value="2"/>
</dbReference>
<organism evidence="3 4">
    <name type="scientific">Cryobacterium roopkundense</name>
    <dbReference type="NCBI Taxonomy" id="1001240"/>
    <lineage>
        <taxon>Bacteria</taxon>
        <taxon>Bacillati</taxon>
        <taxon>Actinomycetota</taxon>
        <taxon>Actinomycetes</taxon>
        <taxon>Micrococcales</taxon>
        <taxon>Microbacteriaceae</taxon>
        <taxon>Cryobacterium</taxon>
    </lineage>
</organism>
<gene>
    <name evidence="3" type="ORF">BJ997_003727</name>
</gene>
<evidence type="ECO:0000256" key="1">
    <source>
        <dbReference type="ARBA" id="ARBA00022747"/>
    </source>
</evidence>
<dbReference type="EC" id="3.1.21.3" evidence="3"/>
<keyword evidence="3" id="KW-0378">Hydrolase</keyword>
<dbReference type="GO" id="GO:0009307">
    <property type="term" value="P:DNA restriction-modification system"/>
    <property type="evidence" value="ECO:0007669"/>
    <property type="project" value="UniProtKB-KW"/>
</dbReference>
<evidence type="ECO:0000313" key="3">
    <source>
        <dbReference type="EMBL" id="MBB5643179.1"/>
    </source>
</evidence>
<dbReference type="GO" id="GO:0009035">
    <property type="term" value="F:type I site-specific deoxyribonuclease activity"/>
    <property type="evidence" value="ECO:0007669"/>
    <property type="project" value="UniProtKB-EC"/>
</dbReference>
<accession>A0A7W9E687</accession>
<reference evidence="3 4" key="1">
    <citation type="submission" date="2020-08" db="EMBL/GenBank/DDBJ databases">
        <title>Sequencing the genomes of 1000 actinobacteria strains.</title>
        <authorList>
            <person name="Klenk H.-P."/>
        </authorList>
    </citation>
    <scope>NUCLEOTIDE SEQUENCE [LARGE SCALE GENOMIC DNA]</scope>
    <source>
        <strain evidence="3 4">DSM 21065</strain>
    </source>
</reference>
<dbReference type="PANTHER" id="PTHR43140:SF1">
    <property type="entry name" value="TYPE I RESTRICTION ENZYME ECOKI SPECIFICITY SUBUNIT"/>
    <property type="match status" value="1"/>
</dbReference>
<evidence type="ECO:0000256" key="2">
    <source>
        <dbReference type="ARBA" id="ARBA00023125"/>
    </source>
</evidence>
<dbReference type="GO" id="GO:0003677">
    <property type="term" value="F:DNA binding"/>
    <property type="evidence" value="ECO:0007669"/>
    <property type="project" value="UniProtKB-KW"/>
</dbReference>
<dbReference type="EMBL" id="JACHBQ010000001">
    <property type="protein sequence ID" value="MBB5643179.1"/>
    <property type="molecule type" value="Genomic_DNA"/>
</dbReference>
<name>A0A7W9E687_9MICO</name>